<dbReference type="Gene3D" id="3.30.40.10">
    <property type="entry name" value="Zinc/RING finger domain, C3HC4 (zinc finger)"/>
    <property type="match status" value="1"/>
</dbReference>
<evidence type="ECO:0000313" key="3">
    <source>
        <dbReference type="Proteomes" id="UP001152888"/>
    </source>
</evidence>
<dbReference type="InterPro" id="IPR013083">
    <property type="entry name" value="Znf_RING/FYVE/PHD"/>
</dbReference>
<dbReference type="EMBL" id="CAKOFQ010008381">
    <property type="protein sequence ID" value="CAH2013864.1"/>
    <property type="molecule type" value="Genomic_DNA"/>
</dbReference>
<organism evidence="2 3">
    <name type="scientific">Acanthoscelides obtectus</name>
    <name type="common">Bean weevil</name>
    <name type="synonym">Bruchus obtectus</name>
    <dbReference type="NCBI Taxonomy" id="200917"/>
    <lineage>
        <taxon>Eukaryota</taxon>
        <taxon>Metazoa</taxon>
        <taxon>Ecdysozoa</taxon>
        <taxon>Arthropoda</taxon>
        <taxon>Hexapoda</taxon>
        <taxon>Insecta</taxon>
        <taxon>Pterygota</taxon>
        <taxon>Neoptera</taxon>
        <taxon>Endopterygota</taxon>
        <taxon>Coleoptera</taxon>
        <taxon>Polyphaga</taxon>
        <taxon>Cucujiformia</taxon>
        <taxon>Chrysomeloidea</taxon>
        <taxon>Chrysomelidae</taxon>
        <taxon>Bruchinae</taxon>
        <taxon>Bruchini</taxon>
        <taxon>Acanthoscelides</taxon>
    </lineage>
</organism>
<keyword evidence="3" id="KW-1185">Reference proteome</keyword>
<dbReference type="AlphaFoldDB" id="A0A9P0MD73"/>
<dbReference type="SUPFAM" id="SSF57903">
    <property type="entry name" value="FYVE/PHD zinc finger"/>
    <property type="match status" value="1"/>
</dbReference>
<protein>
    <submittedName>
        <fullName evidence="2">Uncharacterized protein</fullName>
    </submittedName>
</protein>
<evidence type="ECO:0000256" key="1">
    <source>
        <dbReference type="SAM" id="MobiDB-lite"/>
    </source>
</evidence>
<reference evidence="2" key="1">
    <citation type="submission" date="2022-03" db="EMBL/GenBank/DDBJ databases">
        <authorList>
            <person name="Sayadi A."/>
        </authorList>
    </citation>
    <scope>NUCLEOTIDE SEQUENCE</scope>
</reference>
<dbReference type="InterPro" id="IPR011011">
    <property type="entry name" value="Znf_FYVE_PHD"/>
</dbReference>
<sequence>MYLPSTVTHVPLEADDANTDSLNPGKCFSAAEHLNEEDPQERRRKAKRSYQDVLTTSSYLQSLREQENIKKAREEVRKNKRNSVKNDGSLECGDKDIQTDCQEKRTGKLRKSERSAVKIYENESDCEEPFNEDDDDDCACLYCNELYSLSKSQEGWLRCQMCHMWTHAECAGLSMKAKNFISKPVANLMWLGEGQDFESVQLELIRDPIVYNAYRKK</sequence>
<dbReference type="OrthoDB" id="7456782at2759"/>
<dbReference type="Proteomes" id="UP001152888">
    <property type="component" value="Unassembled WGS sequence"/>
</dbReference>
<evidence type="ECO:0000313" key="2">
    <source>
        <dbReference type="EMBL" id="CAH2013864.1"/>
    </source>
</evidence>
<comment type="caution">
    <text evidence="2">The sequence shown here is derived from an EMBL/GenBank/DDBJ whole genome shotgun (WGS) entry which is preliminary data.</text>
</comment>
<proteinExistence type="predicted"/>
<gene>
    <name evidence="2" type="ORF">ACAOBT_LOCUS33710</name>
</gene>
<feature type="region of interest" description="Disordered" evidence="1">
    <location>
        <begin position="1"/>
        <end position="22"/>
    </location>
</feature>
<accession>A0A9P0MD73</accession>
<name>A0A9P0MD73_ACAOB</name>